<evidence type="ECO:0000313" key="1">
    <source>
        <dbReference type="EMBL" id="CAK9073769.1"/>
    </source>
</evidence>
<proteinExistence type="predicted"/>
<dbReference type="PANTHER" id="PTHR11183">
    <property type="entry name" value="GLYCOGENIN SUBFAMILY MEMBER"/>
    <property type="match status" value="1"/>
</dbReference>
<gene>
    <name evidence="1" type="ORF">CCMP2556_LOCUS36342</name>
</gene>
<dbReference type="InterPro" id="IPR050587">
    <property type="entry name" value="GNT1/Glycosyltrans_8"/>
</dbReference>
<dbReference type="EMBL" id="CAXAMN010022917">
    <property type="protein sequence ID" value="CAK9073769.1"/>
    <property type="molecule type" value="Genomic_DNA"/>
</dbReference>
<dbReference type="CDD" id="cd02537">
    <property type="entry name" value="GT8_Glycogenin"/>
    <property type="match status" value="1"/>
</dbReference>
<dbReference type="InterPro" id="IPR029044">
    <property type="entry name" value="Nucleotide-diphossugar_trans"/>
</dbReference>
<reference evidence="1 2" key="1">
    <citation type="submission" date="2024-02" db="EMBL/GenBank/DDBJ databases">
        <authorList>
            <person name="Chen Y."/>
            <person name="Shah S."/>
            <person name="Dougan E. K."/>
            <person name="Thang M."/>
            <person name="Chan C."/>
        </authorList>
    </citation>
    <scope>NUCLEOTIDE SEQUENCE [LARGE SCALE GENOMIC DNA]</scope>
</reference>
<name>A0ABP0PD92_9DINO</name>
<comment type="caution">
    <text evidence="1">The sequence shown here is derived from an EMBL/GenBank/DDBJ whole genome shotgun (WGS) entry which is preliminary data.</text>
</comment>
<dbReference type="SUPFAM" id="SSF53448">
    <property type="entry name" value="Nucleotide-diphospho-sugar transferases"/>
    <property type="match status" value="1"/>
</dbReference>
<accession>A0ABP0PD92</accession>
<protein>
    <submittedName>
        <fullName evidence="1">Uncharacterized protein</fullName>
    </submittedName>
</protein>
<dbReference type="Gene3D" id="3.90.550.10">
    <property type="entry name" value="Spore Coat Polysaccharide Biosynthesis Protein SpsA, Chain A"/>
    <property type="match status" value="1"/>
</dbReference>
<organism evidence="1 2">
    <name type="scientific">Durusdinium trenchii</name>
    <dbReference type="NCBI Taxonomy" id="1381693"/>
    <lineage>
        <taxon>Eukaryota</taxon>
        <taxon>Sar</taxon>
        <taxon>Alveolata</taxon>
        <taxon>Dinophyceae</taxon>
        <taxon>Suessiales</taxon>
        <taxon>Symbiodiniaceae</taxon>
        <taxon>Durusdinium</taxon>
    </lineage>
</organism>
<evidence type="ECO:0000313" key="2">
    <source>
        <dbReference type="Proteomes" id="UP001642484"/>
    </source>
</evidence>
<keyword evidence="2" id="KW-1185">Reference proteome</keyword>
<sequence>MTTPLAADGPLAYVTLITSDDFLMAVQTLASSLRCTGTKYLPMLVLHTDQVSSTTVARLASDSSLKLKAVETIANPHSTDVPGWVNSGFTKLRVWEQEEFAKLVYIDADCLILENIDELFASVCPAFCPDVFPPDKFNAGVMVVEPSRSVFQEMLQQIDRLPSHDGGDTGFLNSFFPDWFRWPAEQRLPFRYNALRTMYWFTHSNPGYWKSLAPVKVLHFCSSPKPWDPEAKKGDLEQIWWQHYLKSQVPF</sequence>
<dbReference type="Proteomes" id="UP001642484">
    <property type="component" value="Unassembled WGS sequence"/>
</dbReference>